<organism evidence="2 3">
    <name type="scientific">Candidatus Weimeria bifida</name>
    <dbReference type="NCBI Taxonomy" id="2599074"/>
    <lineage>
        <taxon>Bacteria</taxon>
        <taxon>Bacillati</taxon>
        <taxon>Bacillota</taxon>
        <taxon>Clostridia</taxon>
        <taxon>Lachnospirales</taxon>
        <taxon>Lachnospiraceae</taxon>
        <taxon>Candidatus Weimeria</taxon>
    </lineage>
</organism>
<dbReference type="Pfam" id="PF13524">
    <property type="entry name" value="Glyco_trans_1_2"/>
    <property type="match status" value="1"/>
</dbReference>
<evidence type="ECO:0000313" key="2">
    <source>
        <dbReference type="EMBL" id="MQN01915.1"/>
    </source>
</evidence>
<dbReference type="EMBL" id="VOGC01000007">
    <property type="protein sequence ID" value="MQN01915.1"/>
    <property type="molecule type" value="Genomic_DNA"/>
</dbReference>
<keyword evidence="3" id="KW-1185">Reference proteome</keyword>
<comment type="caution">
    <text evidence="2">The sequence shown here is derived from an EMBL/GenBank/DDBJ whole genome shotgun (WGS) entry which is preliminary data.</text>
</comment>
<evidence type="ECO:0000313" key="3">
    <source>
        <dbReference type="Proteomes" id="UP000460257"/>
    </source>
</evidence>
<feature type="domain" description="Spore protein YkvP/CgeB glycosyl transferase-like" evidence="1">
    <location>
        <begin position="369"/>
        <end position="505"/>
    </location>
</feature>
<evidence type="ECO:0000259" key="1">
    <source>
        <dbReference type="Pfam" id="PF13524"/>
    </source>
</evidence>
<dbReference type="Proteomes" id="UP000460257">
    <property type="component" value="Unassembled WGS sequence"/>
</dbReference>
<gene>
    <name evidence="2" type="ORF">FRC54_08405</name>
</gene>
<accession>A0A6N7J1I9</accession>
<dbReference type="GO" id="GO:0016740">
    <property type="term" value="F:transferase activity"/>
    <property type="evidence" value="ECO:0007669"/>
    <property type="project" value="UniProtKB-KW"/>
</dbReference>
<reference evidence="2" key="1">
    <citation type="journal article" date="2020" name="Appl. Environ. Microbiol.">
        <title>Medium-Chain Fatty Acid Synthesis by 'Candidatus Weimeria bifida' gen. nov., sp. nov., and 'Candidatus Pseudoramibacter fermentans' sp. nov.</title>
        <authorList>
            <person name="Scarborough M.J."/>
            <person name="Myers K.S."/>
            <person name="Donohue T.J."/>
            <person name="Noguera D.R."/>
        </authorList>
    </citation>
    <scope>NUCLEOTIDE SEQUENCE</scope>
    <source>
        <strain evidence="2">LCO1.1</strain>
    </source>
</reference>
<protein>
    <submittedName>
        <fullName evidence="2">Glycosyltransferase family 1 protein</fullName>
    </submittedName>
</protein>
<dbReference type="InterPro" id="IPR055259">
    <property type="entry name" value="YkvP/CgeB_Glyco_trans-like"/>
</dbReference>
<proteinExistence type="predicted"/>
<sequence>MILAHVDPVSNTRTATAKRYMETKADDILETLALSREKAAGVSQLKNDLKYGDSDLRWKTDCFLVSWLQQELAAAGQFDNMVLLALGSDIQARMPFLKDMLSHQGEYGRFLENASPYMFLVGDDICFGVLEDFSRKFGAALQRAGYQVIFQNRNEIPQVYGQRFQGNSYRGIFGLQDPLMATKIENGSYLFDHINSKKYFWSFDHPAGFFDTLHAAPEDVIVLTLDKNYVSYTKRFLKRRALFFPPGGEKQSKTWKNFDEFKASKLRENQMGISFLGTPGVGLQENIDYTREHNRKLYPLVSTYSYNLLNHTDEPSEMAFERTLEDPEVGIKNQISDDDFAELFGEWASLEKNASKTVRKQVVKEIVSAGADLNVYDRGWKDIGDFPNLIVHDSIPYEDARKVYDKSWMSLNVMSWHKDGFTERIAEPQLHGSLVVTDSTRYLRENYTDGEDIVMFDLNDQSIKELPERIRALLSDKDRLLHIAYNGYLNALKNHTWDARAEQFLKLTAALD</sequence>
<name>A0A6N7J1I9_9FIRM</name>
<dbReference type="SUPFAM" id="SSF53756">
    <property type="entry name" value="UDP-Glycosyltransferase/glycogen phosphorylase"/>
    <property type="match status" value="1"/>
</dbReference>
<dbReference type="AlphaFoldDB" id="A0A6N7J1I9"/>